<organism evidence="2 3">
    <name type="scientific">Nonomuraea maheshkhaliensis</name>
    <dbReference type="NCBI Taxonomy" id="419590"/>
    <lineage>
        <taxon>Bacteria</taxon>
        <taxon>Bacillati</taxon>
        <taxon>Actinomycetota</taxon>
        <taxon>Actinomycetes</taxon>
        <taxon>Streptosporangiales</taxon>
        <taxon>Streptosporangiaceae</taxon>
        <taxon>Nonomuraea</taxon>
    </lineage>
</organism>
<feature type="region of interest" description="Disordered" evidence="1">
    <location>
        <begin position="734"/>
        <end position="776"/>
    </location>
</feature>
<evidence type="ECO:0000313" key="2">
    <source>
        <dbReference type="EMBL" id="GAA1613168.1"/>
    </source>
</evidence>
<evidence type="ECO:0000256" key="1">
    <source>
        <dbReference type="SAM" id="MobiDB-lite"/>
    </source>
</evidence>
<gene>
    <name evidence="2" type="ORF">GCM10009733_006550</name>
</gene>
<keyword evidence="3" id="KW-1185">Reference proteome</keyword>
<proteinExistence type="predicted"/>
<name>A0ABN2ENU1_9ACTN</name>
<accession>A0ABN2ENU1</accession>
<dbReference type="Proteomes" id="UP001500064">
    <property type="component" value="Unassembled WGS sequence"/>
</dbReference>
<feature type="region of interest" description="Disordered" evidence="1">
    <location>
        <begin position="697"/>
        <end position="717"/>
    </location>
</feature>
<comment type="caution">
    <text evidence="2">The sequence shown here is derived from an EMBL/GenBank/DDBJ whole genome shotgun (WGS) entry which is preliminary data.</text>
</comment>
<dbReference type="EMBL" id="BAAAMU010000003">
    <property type="protein sequence ID" value="GAA1613168.1"/>
    <property type="molecule type" value="Genomic_DNA"/>
</dbReference>
<sequence>MTASRPGAGSGRPGTPPDPGLVRTCEQLGRALNALAGGRGPTAIAAEARKLSPPESLTKQTVNDLYHKGRPSEATLAAFLRVCGVPRDQHAAWQAARERAVGRPGGTSALHRLVDLVRIDATDPRALGVHAAIDVPGAAGALPTYVERDADTGAAGLRARIQRAAAEATGQFLLLVGASSAGKTRCAYEAIRHLLPHRWLLHPADAKQLRQAAAHPFAGLVVWLDELQQHLSGRGGLTPHLVRALTRSGVLLVATLREDFFQQYAREIGSGDSRAYVSAWEVVRKHASVLTIPARLSAAEQARARAAAADDRHLEAGLRIDAVELFPAIAGAPVLARRADGADPCAAAVLAADVDAARLGVLSPLSIGFLRQAAPGYGQERHRGAAPHDWFESAMAYLTQPLVGPTAVLQASAPPGAMGVHGYRVAGYLLQELARRRRFTPVPAAAWRALIEHVHDRDDLVRIADAAEYRMLFSTAKKLLYRAHVPDGNDASRPLARLLIGQNQIRQLRALADNGDAIIADLLVDHLVDLGRAKEAQAVLEVHGSQAISYAWRLADLLAEQDKTDDALALAYELAADSADPFADWQLAYLLAEAGRMDELRTRADAGSEEAAFRLTSLLAEAGRIAELRDLAHAGFPYAAHQLIETLIQRGRSDDAITTLQAIPPAGRYPIVVSTLTKLLKERGETDKANAMVHTLRGTSRPDAFAEPAETPAEADPTVDLVPLDEAELHPSAHHLSPLPALNGADKEQNQDLRPGAPTDHDPAALQPPGLLAEPDLSKDLNVSAEKGSGNSVERLAQLGRTQELRELADAGHHSAARCLARMLAQQGHEAGLRDMVAAGHYEAADHLGSLLAEQGRIEELRSLVEGGAPYAAGRLMNALIDQDQEEAADQ</sequence>
<reference evidence="2 3" key="1">
    <citation type="journal article" date="2019" name="Int. J. Syst. Evol. Microbiol.">
        <title>The Global Catalogue of Microorganisms (GCM) 10K type strain sequencing project: providing services to taxonomists for standard genome sequencing and annotation.</title>
        <authorList>
            <consortium name="The Broad Institute Genomics Platform"/>
            <consortium name="The Broad Institute Genome Sequencing Center for Infectious Disease"/>
            <person name="Wu L."/>
            <person name="Ma J."/>
        </authorList>
    </citation>
    <scope>NUCLEOTIDE SEQUENCE [LARGE SCALE GENOMIC DNA]</scope>
    <source>
        <strain evidence="2 3">JCM 13929</strain>
    </source>
</reference>
<evidence type="ECO:0000313" key="3">
    <source>
        <dbReference type="Proteomes" id="UP001500064"/>
    </source>
</evidence>
<protein>
    <submittedName>
        <fullName evidence="2">Uncharacterized protein</fullName>
    </submittedName>
</protein>
<dbReference type="RefSeq" id="WP_346101348.1">
    <property type="nucleotide sequence ID" value="NZ_BAAAMU010000003.1"/>
</dbReference>
<feature type="region of interest" description="Disordered" evidence="1">
    <location>
        <begin position="1"/>
        <end position="20"/>
    </location>
</feature>
<feature type="compositionally biased region" description="Low complexity" evidence="1">
    <location>
        <begin position="702"/>
        <end position="717"/>
    </location>
</feature>